<sequence length="446" mass="51185">MACQAFSYNCERDAYKIIKLSNSLTAFQMAHEWDSDSVILDLLTIIVLFNDQRPDLINRDTVNRTNDWILTEEQRKLREKRHKEKDIKSKSQNIEEFTDSLSAGNLSQQLIAAKSVDILSEIIESNIISDERITAEVVDIECYLTDKEMCDILDDVYEKAVELEFAPIPLARPITDYMNTFNEMENNHLCELFNATSILKMDITPSTSEANTYLDAMEVLAIGCDQMVRRNDWILTEEQRKLREKRHKEKDIKSKSQNIEEFTDSLSAGNLSQQLIAAKSVDILSEIIESNIISDERITAEVMDIECYLTDKEMCDISDDVYEKAVELEFAPIPMARPITDYMNTFNEMESNYLCELFNATSILKMDITPSTSEANTYLDAMEVLAIGCDQMVRRLIKMAKNLSSFTNMSELDQLALIKYGSIELLIAIILFDPNRPDLTNKDYIK</sequence>
<dbReference type="EMBL" id="OC921074">
    <property type="protein sequence ID" value="CAD7653089.1"/>
    <property type="molecule type" value="Genomic_DNA"/>
</dbReference>
<keyword evidence="9" id="KW-1185">Reference proteome</keyword>
<keyword evidence="6" id="KW-0804">Transcription</keyword>
<dbReference type="GO" id="GO:0004879">
    <property type="term" value="F:nuclear receptor activity"/>
    <property type="evidence" value="ECO:0007669"/>
    <property type="project" value="TreeGrafter"/>
</dbReference>
<evidence type="ECO:0000256" key="7">
    <source>
        <dbReference type="ARBA" id="ARBA00023170"/>
    </source>
</evidence>
<dbReference type="AlphaFoldDB" id="A0A7R9QQN3"/>
<evidence type="ECO:0000256" key="5">
    <source>
        <dbReference type="ARBA" id="ARBA00023125"/>
    </source>
</evidence>
<dbReference type="GO" id="GO:0000122">
    <property type="term" value="P:negative regulation of transcription by RNA polymerase II"/>
    <property type="evidence" value="ECO:0007669"/>
    <property type="project" value="TreeGrafter"/>
</dbReference>
<evidence type="ECO:0000313" key="9">
    <source>
        <dbReference type="Proteomes" id="UP000728032"/>
    </source>
</evidence>
<evidence type="ECO:0000256" key="3">
    <source>
        <dbReference type="ARBA" id="ARBA00022833"/>
    </source>
</evidence>
<keyword evidence="4" id="KW-0805">Transcription regulation</keyword>
<evidence type="ECO:0000313" key="8">
    <source>
        <dbReference type="EMBL" id="CAD7653089.1"/>
    </source>
</evidence>
<keyword evidence="1" id="KW-0479">Metal-binding</keyword>
<keyword evidence="5" id="KW-0238">DNA-binding</keyword>
<dbReference type="Proteomes" id="UP000728032">
    <property type="component" value="Unassembled WGS sequence"/>
</dbReference>
<evidence type="ECO:0000256" key="4">
    <source>
        <dbReference type="ARBA" id="ARBA00023015"/>
    </source>
</evidence>
<dbReference type="GO" id="GO:0000978">
    <property type="term" value="F:RNA polymerase II cis-regulatory region sequence-specific DNA binding"/>
    <property type="evidence" value="ECO:0007669"/>
    <property type="project" value="TreeGrafter"/>
</dbReference>
<dbReference type="EMBL" id="CAJPVJ010006249">
    <property type="protein sequence ID" value="CAG2170276.1"/>
    <property type="molecule type" value="Genomic_DNA"/>
</dbReference>
<dbReference type="PANTHER" id="PTHR24082:SF283">
    <property type="entry name" value="NUCLEAR HORMONE RECEPTOR HR96"/>
    <property type="match status" value="1"/>
</dbReference>
<dbReference type="InterPro" id="IPR035500">
    <property type="entry name" value="NHR-like_dom_sf"/>
</dbReference>
<dbReference type="GO" id="GO:0008270">
    <property type="term" value="F:zinc ion binding"/>
    <property type="evidence" value="ECO:0007669"/>
    <property type="project" value="UniProtKB-KW"/>
</dbReference>
<keyword evidence="2" id="KW-0863">Zinc-finger</keyword>
<dbReference type="InterPro" id="IPR050234">
    <property type="entry name" value="Nuclear_hormone_rcpt_NR1"/>
</dbReference>
<protein>
    <submittedName>
        <fullName evidence="8">Uncharacterized protein</fullName>
    </submittedName>
</protein>
<name>A0A7R9QQN3_9ACAR</name>
<dbReference type="GO" id="GO:0030154">
    <property type="term" value="P:cell differentiation"/>
    <property type="evidence" value="ECO:0007669"/>
    <property type="project" value="TreeGrafter"/>
</dbReference>
<keyword evidence="3" id="KW-0862">Zinc</keyword>
<accession>A0A7R9QQN3</accession>
<keyword evidence="7" id="KW-0675">Receptor</keyword>
<evidence type="ECO:0000256" key="1">
    <source>
        <dbReference type="ARBA" id="ARBA00022723"/>
    </source>
</evidence>
<dbReference type="PANTHER" id="PTHR24082">
    <property type="entry name" value="NUCLEAR HORMONE RECEPTOR"/>
    <property type="match status" value="1"/>
</dbReference>
<evidence type="ECO:0000256" key="2">
    <source>
        <dbReference type="ARBA" id="ARBA00022771"/>
    </source>
</evidence>
<dbReference type="Gene3D" id="1.10.565.10">
    <property type="entry name" value="Retinoid X Receptor"/>
    <property type="match status" value="1"/>
</dbReference>
<reference evidence="8" key="1">
    <citation type="submission" date="2020-11" db="EMBL/GenBank/DDBJ databases">
        <authorList>
            <person name="Tran Van P."/>
        </authorList>
    </citation>
    <scope>NUCLEOTIDE SEQUENCE</scope>
</reference>
<dbReference type="GO" id="GO:0045944">
    <property type="term" value="P:positive regulation of transcription by RNA polymerase II"/>
    <property type="evidence" value="ECO:0007669"/>
    <property type="project" value="TreeGrafter"/>
</dbReference>
<dbReference type="SUPFAM" id="SSF48508">
    <property type="entry name" value="Nuclear receptor ligand-binding domain"/>
    <property type="match status" value="1"/>
</dbReference>
<proteinExistence type="predicted"/>
<organism evidence="8">
    <name type="scientific">Oppiella nova</name>
    <dbReference type="NCBI Taxonomy" id="334625"/>
    <lineage>
        <taxon>Eukaryota</taxon>
        <taxon>Metazoa</taxon>
        <taxon>Ecdysozoa</taxon>
        <taxon>Arthropoda</taxon>
        <taxon>Chelicerata</taxon>
        <taxon>Arachnida</taxon>
        <taxon>Acari</taxon>
        <taxon>Acariformes</taxon>
        <taxon>Sarcoptiformes</taxon>
        <taxon>Oribatida</taxon>
        <taxon>Brachypylina</taxon>
        <taxon>Oppioidea</taxon>
        <taxon>Oppiidae</taxon>
        <taxon>Oppiella</taxon>
    </lineage>
</organism>
<evidence type="ECO:0000256" key="6">
    <source>
        <dbReference type="ARBA" id="ARBA00023163"/>
    </source>
</evidence>
<gene>
    <name evidence="8" type="ORF">ONB1V03_LOCUS9747</name>
</gene>